<keyword evidence="2" id="KW-0812">Transmembrane</keyword>
<accession>A0A9P7EHV3</accession>
<evidence type="ECO:0000313" key="3">
    <source>
        <dbReference type="EMBL" id="KAG1822045.1"/>
    </source>
</evidence>
<comment type="caution">
    <text evidence="3">The sequence shown here is derived from an EMBL/GenBank/DDBJ whole genome shotgun (WGS) entry which is preliminary data.</text>
</comment>
<feature type="transmembrane region" description="Helical" evidence="2">
    <location>
        <begin position="256"/>
        <end position="276"/>
    </location>
</feature>
<keyword evidence="2" id="KW-0472">Membrane</keyword>
<feature type="region of interest" description="Disordered" evidence="1">
    <location>
        <begin position="166"/>
        <end position="214"/>
    </location>
</feature>
<protein>
    <submittedName>
        <fullName evidence="3">Uncharacterized protein</fullName>
    </submittedName>
</protein>
<feature type="transmembrane region" description="Helical" evidence="2">
    <location>
        <begin position="233"/>
        <end position="249"/>
    </location>
</feature>
<feature type="compositionally biased region" description="Acidic residues" evidence="1">
    <location>
        <begin position="179"/>
        <end position="200"/>
    </location>
</feature>
<keyword evidence="2" id="KW-1133">Transmembrane helix</keyword>
<evidence type="ECO:0000313" key="4">
    <source>
        <dbReference type="Proteomes" id="UP000807769"/>
    </source>
</evidence>
<proteinExistence type="predicted"/>
<dbReference type="AlphaFoldDB" id="A0A9P7EHV3"/>
<dbReference type="GeneID" id="64633633"/>
<reference evidence="3" key="1">
    <citation type="journal article" date="2020" name="New Phytol.">
        <title>Comparative genomics reveals dynamic genome evolution in host specialist ectomycorrhizal fungi.</title>
        <authorList>
            <person name="Lofgren L.A."/>
            <person name="Nguyen N.H."/>
            <person name="Vilgalys R."/>
            <person name="Ruytinx J."/>
            <person name="Liao H.L."/>
            <person name="Branco S."/>
            <person name="Kuo A."/>
            <person name="LaButti K."/>
            <person name="Lipzen A."/>
            <person name="Andreopoulos W."/>
            <person name="Pangilinan J."/>
            <person name="Riley R."/>
            <person name="Hundley H."/>
            <person name="Na H."/>
            <person name="Barry K."/>
            <person name="Grigoriev I.V."/>
            <person name="Stajich J.E."/>
            <person name="Kennedy P.G."/>
        </authorList>
    </citation>
    <scope>NUCLEOTIDE SEQUENCE</scope>
    <source>
        <strain evidence="3">MN1</strain>
    </source>
</reference>
<gene>
    <name evidence="3" type="ORF">BJ212DRAFT_1477875</name>
</gene>
<dbReference type="RefSeq" id="XP_041196785.1">
    <property type="nucleotide sequence ID" value="XM_041339617.1"/>
</dbReference>
<sequence>MNQSQVGQIIKLMVLEDFKELSLTFGRKEAGPVTIEIAIKVSDHNCPTKVSLKRPTSTRKDDSVMSPRVKISTNNQYRPRFPRRPSLILLRDPPAPLSPHVNFADPIFKPEILDLGNLTHEDLQETNACEVTPNLGPNFNTPEALLRNVEHFEMYNRATAIWNDAEQSHQQDDNTANPEEPEGDGDVDMDFNNPEDEEDDRNPIITQPDEDNPDPFVVEDGFILMDNTDLASIPPHLLSIYVVVSWLHLQFHLPRIACNALLVIFACVLLSIMPGIDIVMN</sequence>
<dbReference type="OrthoDB" id="3239894at2759"/>
<evidence type="ECO:0000256" key="2">
    <source>
        <dbReference type="SAM" id="Phobius"/>
    </source>
</evidence>
<dbReference type="EMBL" id="JABBWG010000006">
    <property type="protein sequence ID" value="KAG1822045.1"/>
    <property type="molecule type" value="Genomic_DNA"/>
</dbReference>
<evidence type="ECO:0000256" key="1">
    <source>
        <dbReference type="SAM" id="MobiDB-lite"/>
    </source>
</evidence>
<dbReference type="Proteomes" id="UP000807769">
    <property type="component" value="Unassembled WGS sequence"/>
</dbReference>
<name>A0A9P7EHV3_9AGAM</name>
<keyword evidence="4" id="KW-1185">Reference proteome</keyword>
<organism evidence="3 4">
    <name type="scientific">Suillus subaureus</name>
    <dbReference type="NCBI Taxonomy" id="48587"/>
    <lineage>
        <taxon>Eukaryota</taxon>
        <taxon>Fungi</taxon>
        <taxon>Dikarya</taxon>
        <taxon>Basidiomycota</taxon>
        <taxon>Agaricomycotina</taxon>
        <taxon>Agaricomycetes</taxon>
        <taxon>Agaricomycetidae</taxon>
        <taxon>Boletales</taxon>
        <taxon>Suillineae</taxon>
        <taxon>Suillaceae</taxon>
        <taxon>Suillus</taxon>
    </lineage>
</organism>